<sequence length="315" mass="35211">MNMQTVFDWINSSSVDQELLFMAFILVTTILIVMTLGFAVMGINSPLRRKLAELSGNKNAQPKNSNKMVDTLESLAPIMSPKSEKERQTTRDKLMHAGFHQGNSLSLFYSIKFVTSIFGMMAATAIYIYFPDNKYLYAYMALVVGVGLFFPDYILGRMVNKRQHLIRAGVADMLDLLVVCTESGLGFNASLRRVADELVISHTELADELDTVCVKIQAGKTMPEALRELVVRTGIEEISGLVSMLSHASRIGGSLVHSLREYTEDYRDKRHQAAEEKAAKIPVKMMFPMVMFIWPCFFIVAIGPALISLMDAFAQ</sequence>
<name>A0A1C7F613_9VIBR</name>
<feature type="transmembrane region" description="Helical" evidence="6">
    <location>
        <begin position="136"/>
        <end position="155"/>
    </location>
</feature>
<dbReference type="PATRIC" id="fig|45658.7.peg.398"/>
<dbReference type="Pfam" id="PF00482">
    <property type="entry name" value="T2SSF"/>
    <property type="match status" value="1"/>
</dbReference>
<feature type="transmembrane region" description="Helical" evidence="6">
    <location>
        <begin position="20"/>
        <end position="41"/>
    </location>
</feature>
<keyword evidence="2" id="KW-1003">Cell membrane</keyword>
<evidence type="ECO:0000256" key="4">
    <source>
        <dbReference type="ARBA" id="ARBA00022989"/>
    </source>
</evidence>
<organism evidence="8 9">
    <name type="scientific">Vibrio scophthalmi</name>
    <dbReference type="NCBI Taxonomy" id="45658"/>
    <lineage>
        <taxon>Bacteria</taxon>
        <taxon>Pseudomonadati</taxon>
        <taxon>Pseudomonadota</taxon>
        <taxon>Gammaproteobacteria</taxon>
        <taxon>Vibrionales</taxon>
        <taxon>Vibrionaceae</taxon>
        <taxon>Vibrio</taxon>
    </lineage>
</organism>
<dbReference type="PANTHER" id="PTHR35007:SF2">
    <property type="entry name" value="PILUS ASSEMBLE PROTEIN"/>
    <property type="match status" value="1"/>
</dbReference>
<evidence type="ECO:0000256" key="2">
    <source>
        <dbReference type="ARBA" id="ARBA00022475"/>
    </source>
</evidence>
<protein>
    <recommendedName>
        <fullName evidence="7">Type II secretion system protein GspF domain-containing protein</fullName>
    </recommendedName>
</protein>
<dbReference type="Proteomes" id="UP000092528">
    <property type="component" value="Chromosome 1"/>
</dbReference>
<feature type="domain" description="Type II secretion system protein GspF" evidence="7">
    <location>
        <begin position="174"/>
        <end position="301"/>
    </location>
</feature>
<comment type="subcellular location">
    <subcellularLocation>
        <location evidence="1">Cell membrane</location>
        <topology evidence="1">Multi-pass membrane protein</topology>
    </subcellularLocation>
</comment>
<evidence type="ECO:0000259" key="7">
    <source>
        <dbReference type="Pfam" id="PF00482"/>
    </source>
</evidence>
<dbReference type="GO" id="GO:0005886">
    <property type="term" value="C:plasma membrane"/>
    <property type="evidence" value="ECO:0007669"/>
    <property type="project" value="UniProtKB-SubCell"/>
</dbReference>
<evidence type="ECO:0000256" key="3">
    <source>
        <dbReference type="ARBA" id="ARBA00022692"/>
    </source>
</evidence>
<evidence type="ECO:0000256" key="6">
    <source>
        <dbReference type="SAM" id="Phobius"/>
    </source>
</evidence>
<keyword evidence="9" id="KW-1185">Reference proteome</keyword>
<feature type="transmembrane region" description="Helical" evidence="6">
    <location>
        <begin position="286"/>
        <end position="307"/>
    </location>
</feature>
<dbReference type="AlphaFoldDB" id="A0A1C7F613"/>
<keyword evidence="5 6" id="KW-0472">Membrane</keyword>
<reference evidence="8 9" key="1">
    <citation type="submission" date="2016-07" db="EMBL/GenBank/DDBJ databases">
        <title>Genome sequencing of Vibrio scophthalmi strain VS-05, an isolated from Paralichthys olivaceus.</title>
        <authorList>
            <person name="Han H.-J."/>
        </authorList>
    </citation>
    <scope>NUCLEOTIDE SEQUENCE [LARGE SCALE GENOMIC DNA]</scope>
    <source>
        <strain evidence="8 9">VS-05</strain>
    </source>
</reference>
<proteinExistence type="predicted"/>
<dbReference type="Gene3D" id="1.20.81.30">
    <property type="entry name" value="Type II secretion system (T2SS), domain F"/>
    <property type="match status" value="1"/>
</dbReference>
<evidence type="ECO:0000313" key="8">
    <source>
        <dbReference type="EMBL" id="ANU35565.1"/>
    </source>
</evidence>
<dbReference type="InterPro" id="IPR018076">
    <property type="entry name" value="T2SS_GspF_dom"/>
</dbReference>
<keyword evidence="4 6" id="KW-1133">Transmembrane helix</keyword>
<feature type="transmembrane region" description="Helical" evidence="6">
    <location>
        <begin position="107"/>
        <end position="130"/>
    </location>
</feature>
<evidence type="ECO:0000256" key="1">
    <source>
        <dbReference type="ARBA" id="ARBA00004651"/>
    </source>
</evidence>
<dbReference type="PANTHER" id="PTHR35007">
    <property type="entry name" value="INTEGRAL MEMBRANE PROTEIN-RELATED"/>
    <property type="match status" value="1"/>
</dbReference>
<evidence type="ECO:0000256" key="5">
    <source>
        <dbReference type="ARBA" id="ARBA00023136"/>
    </source>
</evidence>
<dbReference type="EMBL" id="CP016414">
    <property type="protein sequence ID" value="ANU35565.1"/>
    <property type="molecule type" value="Genomic_DNA"/>
</dbReference>
<gene>
    <name evidence="8" type="ORF">VSVS05_00428</name>
</gene>
<dbReference type="RefSeq" id="WP_005594134.1">
    <property type="nucleotide sequence ID" value="NZ_CP016414.1"/>
</dbReference>
<accession>A0A1C7F613</accession>
<keyword evidence="3 6" id="KW-0812">Transmembrane</keyword>
<dbReference type="InterPro" id="IPR042094">
    <property type="entry name" value="T2SS_GspF_sf"/>
</dbReference>
<evidence type="ECO:0000313" key="9">
    <source>
        <dbReference type="Proteomes" id="UP000092528"/>
    </source>
</evidence>
<dbReference type="GeneID" id="96871556"/>